<evidence type="ECO:0000256" key="2">
    <source>
        <dbReference type="ARBA" id="ARBA00007370"/>
    </source>
</evidence>
<evidence type="ECO:0000259" key="14">
    <source>
        <dbReference type="Pfam" id="PF08544"/>
    </source>
</evidence>
<dbReference type="Gene3D" id="3.30.230.10">
    <property type="match status" value="1"/>
</dbReference>
<keyword evidence="7 12" id="KW-0791">Threonine biosynthesis</keyword>
<dbReference type="InterPro" id="IPR014721">
    <property type="entry name" value="Ribsml_uS5_D2-typ_fold_subgr"/>
</dbReference>
<evidence type="ECO:0000256" key="1">
    <source>
        <dbReference type="ARBA" id="ARBA00005015"/>
    </source>
</evidence>
<evidence type="ECO:0000256" key="7">
    <source>
        <dbReference type="ARBA" id="ARBA00022697"/>
    </source>
</evidence>
<dbReference type="InterPro" id="IPR000870">
    <property type="entry name" value="Homoserine_kinase"/>
</dbReference>
<keyword evidence="9 12" id="KW-0418">Kinase</keyword>
<evidence type="ECO:0000256" key="9">
    <source>
        <dbReference type="ARBA" id="ARBA00022777"/>
    </source>
</evidence>
<dbReference type="GO" id="GO:0009088">
    <property type="term" value="P:threonine biosynthetic process"/>
    <property type="evidence" value="ECO:0007669"/>
    <property type="project" value="UniProtKB-UniRule"/>
</dbReference>
<dbReference type="InterPro" id="IPR006204">
    <property type="entry name" value="GHMP_kinase_N_dom"/>
</dbReference>
<proteinExistence type="inferred from homology"/>
<keyword evidence="8 12" id="KW-0547">Nucleotide-binding</keyword>
<evidence type="ECO:0000256" key="4">
    <source>
        <dbReference type="ARBA" id="ARBA00017858"/>
    </source>
</evidence>
<dbReference type="Pfam" id="PF08544">
    <property type="entry name" value="GHMP_kinases_C"/>
    <property type="match status" value="1"/>
</dbReference>
<comment type="subcellular location">
    <subcellularLocation>
        <location evidence="12">Cytoplasm</location>
    </subcellularLocation>
</comment>
<dbReference type="PANTHER" id="PTHR20861">
    <property type="entry name" value="HOMOSERINE/4-DIPHOSPHOCYTIDYL-2-C-METHYL-D-ERYTHRITOL KINASE"/>
    <property type="match status" value="1"/>
</dbReference>
<comment type="function">
    <text evidence="12">Catalyzes the ATP-dependent phosphorylation of L-homoserine to L-homoserine phosphate.</text>
</comment>
<dbReference type="GO" id="GO:0004413">
    <property type="term" value="F:homoserine kinase activity"/>
    <property type="evidence" value="ECO:0007669"/>
    <property type="project" value="UniProtKB-UniRule"/>
</dbReference>
<keyword evidence="12" id="KW-0963">Cytoplasm</keyword>
<dbReference type="SUPFAM" id="SSF55060">
    <property type="entry name" value="GHMP Kinase, C-terminal domain"/>
    <property type="match status" value="1"/>
</dbReference>
<sequence length="290" mass="29808">MERVHVPATLANLGSGFDALGVALALYLEAEAEPAERDRFHYSGEGYVPDTPDNLVHQAFRAAFARAGEAAPAVEIRLFNPIPLARGLGSSAAARVAGAALADRLLDGRLGREGVFAVAAELEGHPDNVAPAVFGGFQLALARPLTHVPLAHPEGLRFVVAVPGQPLATAQARAALPAEVPHADARYNLARAALWAAALAQGRLELLAEAARDRLHQPYRLELMPGAAEALEAAYAAGALAAFVAGAGPSVAALTDAAAPGVVRALADYAGPEGRLLTLSIGGGLTWKAT</sequence>
<protein>
    <recommendedName>
        <fullName evidence="4 12">Homoserine kinase</fullName>
        <shortName evidence="12">HK</shortName>
        <shortName evidence="12">HSK</shortName>
        <ecNumber evidence="3 12">2.7.1.39</ecNumber>
    </recommendedName>
</protein>
<dbReference type="EMBL" id="BJXN01000002">
    <property type="protein sequence ID" value="GEM88846.1"/>
    <property type="molecule type" value="Genomic_DNA"/>
</dbReference>
<dbReference type="OrthoDB" id="9769912at2"/>
<dbReference type="InterPro" id="IPR036554">
    <property type="entry name" value="GHMP_kinase_C_sf"/>
</dbReference>
<feature type="domain" description="GHMP kinase N-terminal" evidence="13">
    <location>
        <begin position="54"/>
        <end position="136"/>
    </location>
</feature>
<dbReference type="Pfam" id="PF00288">
    <property type="entry name" value="GHMP_kinases_N"/>
    <property type="match status" value="1"/>
</dbReference>
<feature type="domain" description="GHMP kinase C-terminal" evidence="14">
    <location>
        <begin position="196"/>
        <end position="268"/>
    </location>
</feature>
<evidence type="ECO:0000313" key="16">
    <source>
        <dbReference type="Proteomes" id="UP000321827"/>
    </source>
</evidence>
<evidence type="ECO:0000256" key="6">
    <source>
        <dbReference type="ARBA" id="ARBA00022679"/>
    </source>
</evidence>
<evidence type="ECO:0000256" key="10">
    <source>
        <dbReference type="ARBA" id="ARBA00022840"/>
    </source>
</evidence>
<dbReference type="SUPFAM" id="SSF54211">
    <property type="entry name" value="Ribosomal protein S5 domain 2-like"/>
    <property type="match status" value="1"/>
</dbReference>
<dbReference type="RefSeq" id="WP_147145074.1">
    <property type="nucleotide sequence ID" value="NZ_BJXN01000002.1"/>
</dbReference>
<comment type="catalytic activity">
    <reaction evidence="11 12">
        <text>L-homoserine + ATP = O-phospho-L-homoserine + ADP + H(+)</text>
        <dbReference type="Rhea" id="RHEA:13985"/>
        <dbReference type="ChEBI" id="CHEBI:15378"/>
        <dbReference type="ChEBI" id="CHEBI:30616"/>
        <dbReference type="ChEBI" id="CHEBI:57476"/>
        <dbReference type="ChEBI" id="CHEBI:57590"/>
        <dbReference type="ChEBI" id="CHEBI:456216"/>
        <dbReference type="EC" id="2.7.1.39"/>
    </reaction>
</comment>
<feature type="binding site" evidence="12">
    <location>
        <begin position="83"/>
        <end position="93"/>
    </location>
    <ligand>
        <name>ATP</name>
        <dbReference type="ChEBI" id="CHEBI:30616"/>
    </ligand>
</feature>
<name>A0A511RJ39_9DEIN</name>
<keyword evidence="10 12" id="KW-0067">ATP-binding</keyword>
<evidence type="ECO:0000259" key="13">
    <source>
        <dbReference type="Pfam" id="PF00288"/>
    </source>
</evidence>
<dbReference type="PROSITE" id="PS00627">
    <property type="entry name" value="GHMP_KINASES_ATP"/>
    <property type="match status" value="1"/>
</dbReference>
<dbReference type="InterPro" id="IPR013750">
    <property type="entry name" value="GHMP_kinase_C_dom"/>
</dbReference>
<dbReference type="AlphaFoldDB" id="A0A511RJ39"/>
<reference evidence="15 16" key="1">
    <citation type="submission" date="2019-07" db="EMBL/GenBank/DDBJ databases">
        <title>Whole genome shotgun sequence of Oceanithermus desulfurans NBRC 100063.</title>
        <authorList>
            <person name="Hosoyama A."/>
            <person name="Uohara A."/>
            <person name="Ohji S."/>
            <person name="Ichikawa N."/>
        </authorList>
    </citation>
    <scope>NUCLEOTIDE SEQUENCE [LARGE SCALE GENOMIC DNA]</scope>
    <source>
        <strain evidence="15 16">NBRC 100063</strain>
    </source>
</reference>
<comment type="pathway">
    <text evidence="1 12">Amino-acid biosynthesis; L-threonine biosynthesis; L-threonine from L-aspartate: step 4/5.</text>
</comment>
<comment type="similarity">
    <text evidence="2 12">Belongs to the GHMP kinase family. Homoserine kinase subfamily.</text>
</comment>
<dbReference type="EC" id="2.7.1.39" evidence="3 12"/>
<organism evidence="15 16">
    <name type="scientific">Oceanithermus desulfurans NBRC 100063</name>
    <dbReference type="NCBI Taxonomy" id="1227550"/>
    <lineage>
        <taxon>Bacteria</taxon>
        <taxon>Thermotogati</taxon>
        <taxon>Deinococcota</taxon>
        <taxon>Deinococci</taxon>
        <taxon>Thermales</taxon>
        <taxon>Thermaceae</taxon>
        <taxon>Oceanithermus</taxon>
    </lineage>
</organism>
<accession>A0A511RJ39</accession>
<dbReference type="PRINTS" id="PR00958">
    <property type="entry name" value="HOMSERKINASE"/>
</dbReference>
<dbReference type="GO" id="GO:0005737">
    <property type="term" value="C:cytoplasm"/>
    <property type="evidence" value="ECO:0007669"/>
    <property type="project" value="UniProtKB-SubCell"/>
</dbReference>
<dbReference type="GO" id="GO:0005524">
    <property type="term" value="F:ATP binding"/>
    <property type="evidence" value="ECO:0007669"/>
    <property type="project" value="UniProtKB-UniRule"/>
</dbReference>
<dbReference type="PIRSF" id="PIRSF000676">
    <property type="entry name" value="Homoser_kin"/>
    <property type="match status" value="1"/>
</dbReference>
<comment type="caution">
    <text evidence="15">The sequence shown here is derived from an EMBL/GenBank/DDBJ whole genome shotgun (WGS) entry which is preliminary data.</text>
</comment>
<dbReference type="NCBIfam" id="TIGR00191">
    <property type="entry name" value="thrB"/>
    <property type="match status" value="1"/>
</dbReference>
<dbReference type="PANTHER" id="PTHR20861:SF1">
    <property type="entry name" value="HOMOSERINE KINASE"/>
    <property type="match status" value="1"/>
</dbReference>
<evidence type="ECO:0000256" key="3">
    <source>
        <dbReference type="ARBA" id="ARBA00012078"/>
    </source>
</evidence>
<dbReference type="Gene3D" id="3.30.70.890">
    <property type="entry name" value="GHMP kinase, C-terminal domain"/>
    <property type="match status" value="1"/>
</dbReference>
<evidence type="ECO:0000256" key="5">
    <source>
        <dbReference type="ARBA" id="ARBA00022605"/>
    </source>
</evidence>
<dbReference type="InterPro" id="IPR006203">
    <property type="entry name" value="GHMP_knse_ATP-bd_CS"/>
</dbReference>
<evidence type="ECO:0000256" key="8">
    <source>
        <dbReference type="ARBA" id="ARBA00022741"/>
    </source>
</evidence>
<dbReference type="InterPro" id="IPR020568">
    <property type="entry name" value="Ribosomal_Su5_D2-typ_SF"/>
</dbReference>
<keyword evidence="5 12" id="KW-0028">Amino-acid biosynthesis</keyword>
<evidence type="ECO:0000313" key="15">
    <source>
        <dbReference type="EMBL" id="GEM88846.1"/>
    </source>
</evidence>
<dbReference type="UniPathway" id="UPA00050">
    <property type="reaction ID" value="UER00064"/>
</dbReference>
<gene>
    <name evidence="12 15" type="primary">thrB</name>
    <name evidence="15" type="ORF">ODE01S_02800</name>
</gene>
<evidence type="ECO:0000256" key="12">
    <source>
        <dbReference type="HAMAP-Rule" id="MF_00384"/>
    </source>
</evidence>
<evidence type="ECO:0000256" key="11">
    <source>
        <dbReference type="ARBA" id="ARBA00049375"/>
    </source>
</evidence>
<dbReference type="Proteomes" id="UP000321827">
    <property type="component" value="Unassembled WGS sequence"/>
</dbReference>
<keyword evidence="6 12" id="KW-0808">Transferase</keyword>
<dbReference type="HAMAP" id="MF_00384">
    <property type="entry name" value="Homoser_kinase"/>
    <property type="match status" value="1"/>
</dbReference>